<dbReference type="Proteomes" id="UP000307440">
    <property type="component" value="Unassembled WGS sequence"/>
</dbReference>
<evidence type="ECO:0000313" key="1">
    <source>
        <dbReference type="EMBL" id="TFK17604.1"/>
    </source>
</evidence>
<gene>
    <name evidence="1" type="ORF">FA15DRAFT_576377</name>
</gene>
<sequence>IPMGPISKSTTSSIANMLKIEPQSVNEVHLLAALQESEAANQALHKRVIQLQASQILNEAYCNKLRHQLAQKEEKKGKKGRGKLLRDGLPQLMSGNAFFEKVVEFTELQKAQ</sequence>
<proteinExistence type="predicted"/>
<reference evidence="1 2" key="1">
    <citation type="journal article" date="2019" name="Nat. Ecol. Evol.">
        <title>Megaphylogeny resolves global patterns of mushroom evolution.</title>
        <authorList>
            <person name="Varga T."/>
            <person name="Krizsan K."/>
            <person name="Foldi C."/>
            <person name="Dima B."/>
            <person name="Sanchez-Garcia M."/>
            <person name="Sanchez-Ramirez S."/>
            <person name="Szollosi G.J."/>
            <person name="Szarkandi J.G."/>
            <person name="Papp V."/>
            <person name="Albert L."/>
            <person name="Andreopoulos W."/>
            <person name="Angelini C."/>
            <person name="Antonin V."/>
            <person name="Barry K.W."/>
            <person name="Bougher N.L."/>
            <person name="Buchanan P."/>
            <person name="Buyck B."/>
            <person name="Bense V."/>
            <person name="Catcheside P."/>
            <person name="Chovatia M."/>
            <person name="Cooper J."/>
            <person name="Damon W."/>
            <person name="Desjardin D."/>
            <person name="Finy P."/>
            <person name="Geml J."/>
            <person name="Haridas S."/>
            <person name="Hughes K."/>
            <person name="Justo A."/>
            <person name="Karasinski D."/>
            <person name="Kautmanova I."/>
            <person name="Kiss B."/>
            <person name="Kocsube S."/>
            <person name="Kotiranta H."/>
            <person name="LaButti K.M."/>
            <person name="Lechner B.E."/>
            <person name="Liimatainen K."/>
            <person name="Lipzen A."/>
            <person name="Lukacs Z."/>
            <person name="Mihaltcheva S."/>
            <person name="Morgado L.N."/>
            <person name="Niskanen T."/>
            <person name="Noordeloos M.E."/>
            <person name="Ohm R.A."/>
            <person name="Ortiz-Santana B."/>
            <person name="Ovrebo C."/>
            <person name="Racz N."/>
            <person name="Riley R."/>
            <person name="Savchenko A."/>
            <person name="Shiryaev A."/>
            <person name="Soop K."/>
            <person name="Spirin V."/>
            <person name="Szebenyi C."/>
            <person name="Tomsovsky M."/>
            <person name="Tulloss R.E."/>
            <person name="Uehling J."/>
            <person name="Grigoriev I.V."/>
            <person name="Vagvolgyi C."/>
            <person name="Papp T."/>
            <person name="Martin F.M."/>
            <person name="Miettinen O."/>
            <person name="Hibbett D.S."/>
            <person name="Nagy L.G."/>
        </authorList>
    </citation>
    <scope>NUCLEOTIDE SEQUENCE [LARGE SCALE GENOMIC DNA]</scope>
    <source>
        <strain evidence="1 2">CBS 121175</strain>
    </source>
</reference>
<dbReference type="AlphaFoldDB" id="A0A5C3KCE8"/>
<dbReference type="EMBL" id="ML210486">
    <property type="protein sequence ID" value="TFK17604.1"/>
    <property type="molecule type" value="Genomic_DNA"/>
</dbReference>
<keyword evidence="2" id="KW-1185">Reference proteome</keyword>
<dbReference type="OrthoDB" id="3269232at2759"/>
<feature type="non-terminal residue" evidence="1">
    <location>
        <position position="112"/>
    </location>
</feature>
<name>A0A5C3KCE8_COPMA</name>
<evidence type="ECO:0000313" key="2">
    <source>
        <dbReference type="Proteomes" id="UP000307440"/>
    </source>
</evidence>
<feature type="non-terminal residue" evidence="1">
    <location>
        <position position="1"/>
    </location>
</feature>
<protein>
    <submittedName>
        <fullName evidence="1">Uncharacterized protein</fullName>
    </submittedName>
</protein>
<organism evidence="1 2">
    <name type="scientific">Coprinopsis marcescibilis</name>
    <name type="common">Agaric fungus</name>
    <name type="synonym">Psathyrella marcescibilis</name>
    <dbReference type="NCBI Taxonomy" id="230819"/>
    <lineage>
        <taxon>Eukaryota</taxon>
        <taxon>Fungi</taxon>
        <taxon>Dikarya</taxon>
        <taxon>Basidiomycota</taxon>
        <taxon>Agaricomycotina</taxon>
        <taxon>Agaricomycetes</taxon>
        <taxon>Agaricomycetidae</taxon>
        <taxon>Agaricales</taxon>
        <taxon>Agaricineae</taxon>
        <taxon>Psathyrellaceae</taxon>
        <taxon>Coprinopsis</taxon>
    </lineage>
</organism>
<accession>A0A5C3KCE8</accession>